<dbReference type="Proteomes" id="UP000195326">
    <property type="component" value="Unassembled WGS sequence"/>
</dbReference>
<sequence length="61" mass="7149">MLESNLDRTLGMTDEEMTLRFRKAVDLEKQLKIARGEPIARFDKATGKVFLEYPDGRREYV</sequence>
<comment type="caution">
    <text evidence="1">The sequence shown here is derived from an EMBL/GenBank/DDBJ whole genome shotgun (WGS) entry which is preliminary data.</text>
</comment>
<evidence type="ECO:0000313" key="3">
    <source>
        <dbReference type="Proteomes" id="UP000195326"/>
    </source>
</evidence>
<name>A0A1Y4L505_9FIRM</name>
<protein>
    <submittedName>
        <fullName evidence="1">Uncharacterized protein</fullName>
    </submittedName>
</protein>
<dbReference type="RefSeq" id="WP_087373978.1">
    <property type="nucleotide sequence ID" value="NZ_NFKK01000016.1"/>
</dbReference>
<reference evidence="1" key="2">
    <citation type="journal article" date="2018" name="BMC Genomics">
        <title>Whole genome sequencing and function prediction of 133 gut anaerobes isolated from chicken caecum in pure cultures.</title>
        <authorList>
            <person name="Medvecky M."/>
            <person name="Cejkova D."/>
            <person name="Polansky O."/>
            <person name="Karasova D."/>
            <person name="Kubasova T."/>
            <person name="Cizek A."/>
            <person name="Rychlik I."/>
        </authorList>
    </citation>
    <scope>NUCLEOTIDE SEQUENCE</scope>
    <source>
        <strain evidence="2">An179</strain>
        <strain evidence="1">An180</strain>
    </source>
</reference>
<organism evidence="1 4">
    <name type="scientific">Butyricicoccus pullicaecorum</name>
    <dbReference type="NCBI Taxonomy" id="501571"/>
    <lineage>
        <taxon>Bacteria</taxon>
        <taxon>Bacillati</taxon>
        <taxon>Bacillota</taxon>
        <taxon>Clostridia</taxon>
        <taxon>Eubacteriales</taxon>
        <taxon>Butyricicoccaceae</taxon>
        <taxon>Butyricicoccus</taxon>
    </lineage>
</organism>
<dbReference type="AlphaFoldDB" id="A0A1Y4L505"/>
<evidence type="ECO:0000313" key="4">
    <source>
        <dbReference type="Proteomes" id="UP000195897"/>
    </source>
</evidence>
<gene>
    <name evidence="2" type="ORF">B5F15_07105</name>
    <name evidence="1" type="ORF">B5F17_11455</name>
</gene>
<dbReference type="Proteomes" id="UP000195897">
    <property type="component" value="Unassembled WGS sequence"/>
</dbReference>
<accession>A0A1Y4L505</accession>
<dbReference type="EMBL" id="NFKK01000016">
    <property type="protein sequence ID" value="OUP51857.1"/>
    <property type="molecule type" value="Genomic_DNA"/>
</dbReference>
<dbReference type="EMBL" id="NFKL01000008">
    <property type="protein sequence ID" value="OUP58766.1"/>
    <property type="molecule type" value="Genomic_DNA"/>
</dbReference>
<proteinExistence type="predicted"/>
<reference evidence="3 4" key="1">
    <citation type="submission" date="2017-04" db="EMBL/GenBank/DDBJ databases">
        <title>Function of individual gut microbiota members based on whole genome sequencing of pure cultures obtained from chicken caecum.</title>
        <authorList>
            <person name="Medvecky M."/>
            <person name="Cejkova D."/>
            <person name="Polansky O."/>
            <person name="Karasova D."/>
            <person name="Kubasova T."/>
            <person name="Cizek A."/>
            <person name="Rychlik I."/>
        </authorList>
    </citation>
    <scope>NUCLEOTIDE SEQUENCE [LARGE SCALE GENOMIC DNA]</scope>
    <source>
        <strain evidence="3">An179</strain>
        <strain evidence="4">An180</strain>
    </source>
</reference>
<evidence type="ECO:0000313" key="1">
    <source>
        <dbReference type="EMBL" id="OUP51857.1"/>
    </source>
</evidence>
<evidence type="ECO:0000313" key="2">
    <source>
        <dbReference type="EMBL" id="OUP58766.1"/>
    </source>
</evidence>